<dbReference type="Gene3D" id="3.40.630.10">
    <property type="entry name" value="Zn peptidases"/>
    <property type="match status" value="1"/>
</dbReference>
<keyword evidence="3" id="KW-0812">Transmembrane</keyword>
<dbReference type="InterPro" id="IPR007484">
    <property type="entry name" value="Peptidase_M28"/>
</dbReference>
<name>A0A815EB89_9BILA</name>
<dbReference type="InterPro" id="IPR003137">
    <property type="entry name" value="PA_domain"/>
</dbReference>
<feature type="transmembrane region" description="Helical" evidence="3">
    <location>
        <begin position="48"/>
        <end position="70"/>
    </location>
</feature>
<protein>
    <recommendedName>
        <fullName evidence="9">Peptide hydrolase</fullName>
    </recommendedName>
</protein>
<sequence>MELNKVVTTPPPVYPVLASQTPISYTTTATTHHVPVAKKKHKSSSIPLLLVGLLILITIGLSAAILAIVLKKTNDNINASNGTNIITVSSSSKTLVDAIRTDEIMAHLRQLQDIANKANGTRAIGTIGFNNTIDYIHNYLTQNTNLLIQRDYFPVSSFTLNRDPILIAVVNGIQQNYTYRANFTFMQYSASASFSSPVRVTNIPNLGCSADDWNNASPHPARDSVALVKRGDCAFVDKSDLAAQYGVAALLLYNDGASPDRLQPVAASVSQGTTFPALFLSFGVGTNLSLSADDNSSNVGVLINIAVKDEPPQSIANVCADTPTGDKTKTIVVGSHSDSVPAGSGINDNGSGTSANLALATNVARLLQTADYKRYQYRIRFCWWGAEEVGLLGSTDHVNKAKNKTEVGERIEDYLVNLNFDMLGSPNFIFGVYDADTANRNTTPAHAIPGSQKLTDLFSEYFKKNSLPWTKTDFSGRSDYGPFLAAGITAGGLFSGGDDIKSQKERDYYDQMLGQGQGGIVEAIHDPCYHKQCDTIQNINPFAYTKMVHAAAYVLEFLGHHDDLQTWLYPPREIELLEKSLLYNSNKSKYSALSEFYKKHDL</sequence>
<comment type="caution">
    <text evidence="6">The sequence shown here is derived from an EMBL/GenBank/DDBJ whole genome shotgun (WGS) entry which is preliminary data.</text>
</comment>
<dbReference type="InterPro" id="IPR046450">
    <property type="entry name" value="PA_dom_sf"/>
</dbReference>
<organism evidence="6 8">
    <name type="scientific">Didymodactylos carnosus</name>
    <dbReference type="NCBI Taxonomy" id="1234261"/>
    <lineage>
        <taxon>Eukaryota</taxon>
        <taxon>Metazoa</taxon>
        <taxon>Spiralia</taxon>
        <taxon>Gnathifera</taxon>
        <taxon>Rotifera</taxon>
        <taxon>Eurotatoria</taxon>
        <taxon>Bdelloidea</taxon>
        <taxon>Philodinida</taxon>
        <taxon>Philodinidae</taxon>
        <taxon>Didymodactylos</taxon>
    </lineage>
</organism>
<evidence type="ECO:0000313" key="6">
    <source>
        <dbReference type="EMBL" id="CAF1307727.1"/>
    </source>
</evidence>
<dbReference type="EMBL" id="CAJOBC010040701">
    <property type="protein sequence ID" value="CAF4142393.1"/>
    <property type="molecule type" value="Genomic_DNA"/>
</dbReference>
<dbReference type="InterPro" id="IPR045175">
    <property type="entry name" value="M28_fam"/>
</dbReference>
<feature type="domain" description="PA" evidence="4">
    <location>
        <begin position="202"/>
        <end position="288"/>
    </location>
</feature>
<dbReference type="PANTHER" id="PTHR12147:SF26">
    <property type="entry name" value="PEPTIDASE M28 DOMAIN-CONTAINING PROTEIN"/>
    <property type="match status" value="1"/>
</dbReference>
<dbReference type="Proteomes" id="UP000663829">
    <property type="component" value="Unassembled WGS sequence"/>
</dbReference>
<comment type="cofactor">
    <cofactor evidence="1">
        <name>Zn(2+)</name>
        <dbReference type="ChEBI" id="CHEBI:29105"/>
    </cofactor>
</comment>
<evidence type="ECO:0008006" key="9">
    <source>
        <dbReference type="Google" id="ProtNLM"/>
    </source>
</evidence>
<dbReference type="AlphaFoldDB" id="A0A815EB89"/>
<evidence type="ECO:0000259" key="4">
    <source>
        <dbReference type="Pfam" id="PF02225"/>
    </source>
</evidence>
<evidence type="ECO:0000256" key="1">
    <source>
        <dbReference type="ARBA" id="ARBA00001947"/>
    </source>
</evidence>
<evidence type="ECO:0000259" key="5">
    <source>
        <dbReference type="Pfam" id="PF04389"/>
    </source>
</evidence>
<keyword evidence="3" id="KW-1133">Transmembrane helix</keyword>
<dbReference type="OrthoDB" id="206201at2759"/>
<dbReference type="Pfam" id="PF02225">
    <property type="entry name" value="PA"/>
    <property type="match status" value="1"/>
</dbReference>
<keyword evidence="3" id="KW-0472">Membrane</keyword>
<evidence type="ECO:0000313" key="7">
    <source>
        <dbReference type="EMBL" id="CAF4142393.1"/>
    </source>
</evidence>
<dbReference type="Proteomes" id="UP000681722">
    <property type="component" value="Unassembled WGS sequence"/>
</dbReference>
<dbReference type="SUPFAM" id="SSF52025">
    <property type="entry name" value="PA domain"/>
    <property type="match status" value="1"/>
</dbReference>
<dbReference type="Pfam" id="PF04389">
    <property type="entry name" value="Peptidase_M28"/>
    <property type="match status" value="1"/>
</dbReference>
<dbReference type="EMBL" id="CAJNOQ010012773">
    <property type="protein sequence ID" value="CAF1307727.1"/>
    <property type="molecule type" value="Genomic_DNA"/>
</dbReference>
<comment type="similarity">
    <text evidence="2">Belongs to the peptidase M28 family. M28B subfamily.</text>
</comment>
<dbReference type="GO" id="GO:0008235">
    <property type="term" value="F:metalloexopeptidase activity"/>
    <property type="evidence" value="ECO:0007669"/>
    <property type="project" value="InterPro"/>
</dbReference>
<gene>
    <name evidence="6" type="ORF">GPM918_LOCUS28842</name>
    <name evidence="7" type="ORF">SRO942_LOCUS29372</name>
</gene>
<accession>A0A815EB89</accession>
<dbReference type="Gene3D" id="3.50.30.30">
    <property type="match status" value="1"/>
</dbReference>
<proteinExistence type="inferred from homology"/>
<evidence type="ECO:0000313" key="8">
    <source>
        <dbReference type="Proteomes" id="UP000663829"/>
    </source>
</evidence>
<dbReference type="SUPFAM" id="SSF53187">
    <property type="entry name" value="Zn-dependent exopeptidases"/>
    <property type="match status" value="1"/>
</dbReference>
<reference evidence="6" key="1">
    <citation type="submission" date="2021-02" db="EMBL/GenBank/DDBJ databases">
        <authorList>
            <person name="Nowell W R."/>
        </authorList>
    </citation>
    <scope>NUCLEOTIDE SEQUENCE</scope>
</reference>
<keyword evidence="8" id="KW-1185">Reference proteome</keyword>
<evidence type="ECO:0000256" key="3">
    <source>
        <dbReference type="SAM" id="Phobius"/>
    </source>
</evidence>
<dbReference type="PANTHER" id="PTHR12147">
    <property type="entry name" value="METALLOPEPTIDASE M28 FAMILY MEMBER"/>
    <property type="match status" value="1"/>
</dbReference>
<feature type="domain" description="Peptidase M28" evidence="5">
    <location>
        <begin position="317"/>
        <end position="554"/>
    </location>
</feature>
<evidence type="ECO:0000256" key="2">
    <source>
        <dbReference type="ARBA" id="ARBA00005634"/>
    </source>
</evidence>
<dbReference type="GO" id="GO:0006508">
    <property type="term" value="P:proteolysis"/>
    <property type="evidence" value="ECO:0007669"/>
    <property type="project" value="InterPro"/>
</dbReference>